<feature type="region of interest" description="Disordered" evidence="1">
    <location>
        <begin position="116"/>
        <end position="184"/>
    </location>
</feature>
<keyword evidence="2" id="KW-1133">Transmembrane helix</keyword>
<dbReference type="WBParaSite" id="TREG1_114420.1">
    <property type="protein sequence ID" value="TREG1_114420.1"/>
    <property type="gene ID" value="TREG1_114420"/>
</dbReference>
<sequence>MNTTSFSPTGFTLITLHKMDMKNQRPPSDLPNSTWLPNKSDYKNNLIILTYFLIDLFSCTIMIIALFYVWYPLGIEKKKRKVISAVYDIPSVNNLEYYGLEHLNLCGTTKNLFQPNDSISSPHSVPSSPRPSAPPQPPTLPKTPTTTTTTTTTATPTIPKRRIKRFTHTVGKTKKTTSKISSTD</sequence>
<feature type="compositionally biased region" description="Basic residues" evidence="1">
    <location>
        <begin position="159"/>
        <end position="177"/>
    </location>
</feature>
<feature type="compositionally biased region" description="Pro residues" evidence="1">
    <location>
        <begin position="128"/>
        <end position="141"/>
    </location>
</feature>
<evidence type="ECO:0000313" key="3">
    <source>
        <dbReference type="Proteomes" id="UP000050795"/>
    </source>
</evidence>
<organism evidence="3 4">
    <name type="scientific">Trichobilharzia regenti</name>
    <name type="common">Nasal bird schistosome</name>
    <dbReference type="NCBI Taxonomy" id="157069"/>
    <lineage>
        <taxon>Eukaryota</taxon>
        <taxon>Metazoa</taxon>
        <taxon>Spiralia</taxon>
        <taxon>Lophotrochozoa</taxon>
        <taxon>Platyhelminthes</taxon>
        <taxon>Trematoda</taxon>
        <taxon>Digenea</taxon>
        <taxon>Strigeidida</taxon>
        <taxon>Schistosomatoidea</taxon>
        <taxon>Schistosomatidae</taxon>
        <taxon>Trichobilharzia</taxon>
    </lineage>
</organism>
<reference evidence="3" key="1">
    <citation type="submission" date="2022-06" db="EMBL/GenBank/DDBJ databases">
        <authorList>
            <person name="Berger JAMES D."/>
            <person name="Berger JAMES D."/>
        </authorList>
    </citation>
    <scope>NUCLEOTIDE SEQUENCE [LARGE SCALE GENOMIC DNA]</scope>
</reference>
<proteinExistence type="predicted"/>
<reference evidence="4" key="2">
    <citation type="submission" date="2023-11" db="UniProtKB">
        <authorList>
            <consortium name="WormBaseParasite"/>
        </authorList>
    </citation>
    <scope>IDENTIFICATION</scope>
</reference>
<feature type="transmembrane region" description="Helical" evidence="2">
    <location>
        <begin position="46"/>
        <end position="71"/>
    </location>
</feature>
<name>A0AA85IXB6_TRIRE</name>
<dbReference type="AlphaFoldDB" id="A0AA85IXB6"/>
<keyword evidence="2" id="KW-0472">Membrane</keyword>
<keyword evidence="2" id="KW-0812">Transmembrane</keyword>
<protein>
    <submittedName>
        <fullName evidence="4">Uncharacterized protein</fullName>
    </submittedName>
</protein>
<keyword evidence="3" id="KW-1185">Reference proteome</keyword>
<evidence type="ECO:0000313" key="4">
    <source>
        <dbReference type="WBParaSite" id="TREG1_114420.1"/>
    </source>
</evidence>
<evidence type="ECO:0000256" key="2">
    <source>
        <dbReference type="SAM" id="Phobius"/>
    </source>
</evidence>
<feature type="compositionally biased region" description="Low complexity" evidence="1">
    <location>
        <begin position="142"/>
        <end position="158"/>
    </location>
</feature>
<evidence type="ECO:0000256" key="1">
    <source>
        <dbReference type="SAM" id="MobiDB-lite"/>
    </source>
</evidence>
<dbReference type="Proteomes" id="UP000050795">
    <property type="component" value="Unassembled WGS sequence"/>
</dbReference>
<accession>A0AA85IXB6</accession>